<keyword evidence="1" id="KW-0472">Membrane</keyword>
<keyword evidence="1" id="KW-0812">Transmembrane</keyword>
<evidence type="ECO:0000256" key="1">
    <source>
        <dbReference type="SAM" id="Phobius"/>
    </source>
</evidence>
<dbReference type="OrthoDB" id="9874779at2"/>
<dbReference type="EMBL" id="WUUK01000001">
    <property type="protein sequence ID" value="MXQ49965.1"/>
    <property type="molecule type" value="Genomic_DNA"/>
</dbReference>
<feature type="transmembrane region" description="Helical" evidence="1">
    <location>
        <begin position="76"/>
        <end position="98"/>
    </location>
</feature>
<reference evidence="2 3" key="1">
    <citation type="submission" date="2019-12" db="EMBL/GenBank/DDBJ databases">
        <title>Salinicoccus cyprini sp. nov., isolated from gastro-intestinal tract of mirror carp, Cyprinus carpio var. specularis, collected from Gobind Sagar Reservoir, Himachal Pradesh, India.</title>
        <authorList>
            <person name="Talwar C."/>
            <person name="Singh A.K."/>
            <person name="Lal R."/>
            <person name="Negi R.K."/>
        </authorList>
    </citation>
    <scope>NUCLEOTIDE SEQUENCE [LARGE SCALE GENOMIC DNA]</scope>
    <source>
        <strain evidence="2 3">J-82</strain>
    </source>
</reference>
<protein>
    <submittedName>
        <fullName evidence="2">Uncharacterized protein</fullName>
    </submittedName>
</protein>
<keyword evidence="3" id="KW-1185">Reference proteome</keyword>
<sequence>MKNKLRMIATRGTFIMLTVFFLILTNRVLHLVPADIYYSNNISPISPFILLSIVSSIFLILGIVCLFILKEGRGTLLLSIMMNAGFLTFHYFLFFWSITMGSIIPD</sequence>
<evidence type="ECO:0000313" key="2">
    <source>
        <dbReference type="EMBL" id="MXQ49965.1"/>
    </source>
</evidence>
<organism evidence="2 3">
    <name type="scientific">Salinicoccus hispanicus</name>
    <dbReference type="NCBI Taxonomy" id="157225"/>
    <lineage>
        <taxon>Bacteria</taxon>
        <taxon>Bacillati</taxon>
        <taxon>Bacillota</taxon>
        <taxon>Bacilli</taxon>
        <taxon>Bacillales</taxon>
        <taxon>Staphylococcaceae</taxon>
        <taxon>Salinicoccus</taxon>
    </lineage>
</organism>
<feature type="transmembrane region" description="Helical" evidence="1">
    <location>
        <begin position="49"/>
        <end position="69"/>
    </location>
</feature>
<dbReference type="AlphaFoldDB" id="A0A6N8U0V1"/>
<evidence type="ECO:0000313" key="3">
    <source>
        <dbReference type="Proteomes" id="UP000436284"/>
    </source>
</evidence>
<gene>
    <name evidence="2" type="ORF">GQ671_01445</name>
</gene>
<keyword evidence="1" id="KW-1133">Transmembrane helix</keyword>
<dbReference type="Proteomes" id="UP000436284">
    <property type="component" value="Unassembled WGS sequence"/>
</dbReference>
<proteinExistence type="predicted"/>
<accession>A0A6N8U0V1</accession>
<name>A0A6N8U0V1_9STAP</name>
<feature type="transmembrane region" description="Helical" evidence="1">
    <location>
        <begin position="12"/>
        <end position="29"/>
    </location>
</feature>
<dbReference type="RefSeq" id="WP_160651619.1">
    <property type="nucleotide sequence ID" value="NZ_JBHRWU010000001.1"/>
</dbReference>
<comment type="caution">
    <text evidence="2">The sequence shown here is derived from an EMBL/GenBank/DDBJ whole genome shotgun (WGS) entry which is preliminary data.</text>
</comment>